<dbReference type="GO" id="GO:0008270">
    <property type="term" value="F:zinc ion binding"/>
    <property type="evidence" value="ECO:0007669"/>
    <property type="project" value="InterPro"/>
</dbReference>
<name>A0A1M7LQJ3_9BACT</name>
<gene>
    <name evidence="2" type="ORF">SAMN05444266_11185</name>
</gene>
<keyword evidence="2" id="KW-0378">Hydrolase</keyword>
<dbReference type="Pfam" id="PF01844">
    <property type="entry name" value="HNH"/>
    <property type="match status" value="1"/>
</dbReference>
<dbReference type="AlphaFoldDB" id="A0A1M7LQJ3"/>
<keyword evidence="2" id="KW-0540">Nuclease</keyword>
<dbReference type="InterPro" id="IPR002711">
    <property type="entry name" value="HNH"/>
</dbReference>
<protein>
    <submittedName>
        <fullName evidence="2">HNH endonuclease</fullName>
    </submittedName>
</protein>
<dbReference type="InterPro" id="IPR003615">
    <property type="entry name" value="HNH_nuc"/>
</dbReference>
<dbReference type="STRING" id="1419482.SAMN05444266_11185"/>
<proteinExistence type="predicted"/>
<organism evidence="2 3">
    <name type="scientific">Chitinophaga jiangningensis</name>
    <dbReference type="NCBI Taxonomy" id="1419482"/>
    <lineage>
        <taxon>Bacteria</taxon>
        <taxon>Pseudomonadati</taxon>
        <taxon>Bacteroidota</taxon>
        <taxon>Chitinophagia</taxon>
        <taxon>Chitinophagales</taxon>
        <taxon>Chitinophagaceae</taxon>
        <taxon>Chitinophaga</taxon>
    </lineage>
</organism>
<dbReference type="GO" id="GO:0003676">
    <property type="term" value="F:nucleic acid binding"/>
    <property type="evidence" value="ECO:0007669"/>
    <property type="project" value="InterPro"/>
</dbReference>
<dbReference type="Proteomes" id="UP000184420">
    <property type="component" value="Unassembled WGS sequence"/>
</dbReference>
<dbReference type="RefSeq" id="WP_073086686.1">
    <property type="nucleotide sequence ID" value="NZ_FRBL01000011.1"/>
</dbReference>
<dbReference type="CDD" id="cd00085">
    <property type="entry name" value="HNHc"/>
    <property type="match status" value="1"/>
</dbReference>
<reference evidence="2 3" key="1">
    <citation type="submission" date="2016-11" db="EMBL/GenBank/DDBJ databases">
        <authorList>
            <person name="Jaros S."/>
            <person name="Januszkiewicz K."/>
            <person name="Wedrychowicz H."/>
        </authorList>
    </citation>
    <scope>NUCLEOTIDE SEQUENCE [LARGE SCALE GENOMIC DNA]</scope>
    <source>
        <strain evidence="2 3">DSM 27406</strain>
    </source>
</reference>
<evidence type="ECO:0000259" key="1">
    <source>
        <dbReference type="Pfam" id="PF01844"/>
    </source>
</evidence>
<dbReference type="GO" id="GO:0004519">
    <property type="term" value="F:endonuclease activity"/>
    <property type="evidence" value="ECO:0007669"/>
    <property type="project" value="UniProtKB-KW"/>
</dbReference>
<keyword evidence="3" id="KW-1185">Reference proteome</keyword>
<feature type="domain" description="HNH" evidence="1">
    <location>
        <begin position="110"/>
        <end position="156"/>
    </location>
</feature>
<evidence type="ECO:0000313" key="2">
    <source>
        <dbReference type="EMBL" id="SHM80383.1"/>
    </source>
</evidence>
<accession>A0A1M7LQJ3</accession>
<keyword evidence="2" id="KW-0255">Endonuclease</keyword>
<dbReference type="OrthoDB" id="5918473at2"/>
<dbReference type="Gene3D" id="1.10.30.50">
    <property type="match status" value="1"/>
</dbReference>
<sequence>MRPVLMNPNPGYTIPINMTTRKKAIMDGLKAYGIPLEAGNGTTTGTYNTQLVLNLLYQLTGANGGDPDWANLAPPGPVLVPTLILYFSTNTAMKYGNARGTLIDNYGEYCSYCGMPVQDSSLAVEHCLPKQVFPSVMLNYDNFFLSCPNCNSNKGAKPTWTDSFNWASFYNGTPTSVQDVMDGGMDRQMWPDSGETAWEGLPVVYWNVTSNSRLSNNSALDLGNQLAGVSQNIVYARIIGFAQPQAVAALIGTYGYNDPKVQATEDNFIAIVNLNQFEANNYSDRRVTNRTIVWLNCITSLRNLSKFTVGSEGWNLMLGQIFQTAKNAGFFEIWSWIFYTLYGPTTPVPIYNIFRTVSCDPTQPLYYFPGTDINDLPTQ</sequence>
<evidence type="ECO:0000313" key="3">
    <source>
        <dbReference type="Proteomes" id="UP000184420"/>
    </source>
</evidence>
<dbReference type="EMBL" id="FRBL01000011">
    <property type="protein sequence ID" value="SHM80383.1"/>
    <property type="molecule type" value="Genomic_DNA"/>
</dbReference>